<feature type="transmembrane region" description="Helical" evidence="1">
    <location>
        <begin position="149"/>
        <end position="170"/>
    </location>
</feature>
<dbReference type="Proteomes" id="UP000231960">
    <property type="component" value="Unassembled WGS sequence"/>
</dbReference>
<reference evidence="2 3" key="1">
    <citation type="submission" date="2017-06" db="EMBL/GenBank/DDBJ databases">
        <title>Description of Avrilella dinanensis gen. nov. sp. nov.</title>
        <authorList>
            <person name="Leyer C."/>
            <person name="Sassi M."/>
            <person name="Minet J."/>
            <person name="Kayal S."/>
            <person name="Cattoir V."/>
        </authorList>
    </citation>
    <scope>NUCLEOTIDE SEQUENCE [LARGE SCALE GENOMIC DNA]</scope>
    <source>
        <strain evidence="2 3">UR159</strain>
    </source>
</reference>
<accession>A0A2M9R4X9</accession>
<sequence>MLIVGLTALALSVFVSHFCHVEFQILRINPLNKVTVWKALFNQLVIVSVLSLFFFIAGKIVNGKTRFIDIFNTVIIGFIPFYILGFQNINHFQIREINALEQAVQDGGIYSYLPSPLFIVLAIVSLVFIVYYIYLFVIGFRTATHSKKVGHYVTFVLALIIADLVASYIINSFNF</sequence>
<feature type="transmembrane region" description="Helical" evidence="1">
    <location>
        <begin position="70"/>
        <end position="89"/>
    </location>
</feature>
<organism evidence="2 3">
    <name type="scientific">Avrilella dinanensis</name>
    <dbReference type="NCBI Taxonomy" id="2008672"/>
    <lineage>
        <taxon>Bacteria</taxon>
        <taxon>Pseudomonadati</taxon>
        <taxon>Bacteroidota</taxon>
        <taxon>Flavobacteriia</taxon>
        <taxon>Flavobacteriales</taxon>
        <taxon>Flavobacteriaceae</taxon>
        <taxon>Avrilella</taxon>
    </lineage>
</organism>
<proteinExistence type="predicted"/>
<name>A0A2M9R4X9_9FLAO</name>
<keyword evidence="1" id="KW-1133">Transmembrane helix</keyword>
<dbReference type="EMBL" id="NIPO01000001">
    <property type="protein sequence ID" value="PJR03815.1"/>
    <property type="molecule type" value="Genomic_DNA"/>
</dbReference>
<evidence type="ECO:0008006" key="4">
    <source>
        <dbReference type="Google" id="ProtNLM"/>
    </source>
</evidence>
<evidence type="ECO:0000313" key="2">
    <source>
        <dbReference type="EMBL" id="PJR03815.1"/>
    </source>
</evidence>
<evidence type="ECO:0000256" key="1">
    <source>
        <dbReference type="SAM" id="Phobius"/>
    </source>
</evidence>
<keyword evidence="1" id="KW-0812">Transmembrane</keyword>
<feature type="transmembrane region" description="Helical" evidence="1">
    <location>
        <begin position="37"/>
        <end position="58"/>
    </location>
</feature>
<feature type="transmembrane region" description="Helical" evidence="1">
    <location>
        <begin position="109"/>
        <end position="137"/>
    </location>
</feature>
<evidence type="ECO:0000313" key="3">
    <source>
        <dbReference type="Proteomes" id="UP000231960"/>
    </source>
</evidence>
<keyword evidence="1" id="KW-0472">Membrane</keyword>
<keyword evidence="3" id="KW-1185">Reference proteome</keyword>
<gene>
    <name evidence="2" type="ORF">CDL10_04210</name>
</gene>
<protein>
    <recommendedName>
        <fullName evidence="4">Yip1 domain-containing protein</fullName>
    </recommendedName>
</protein>
<dbReference type="AlphaFoldDB" id="A0A2M9R4X9"/>
<comment type="caution">
    <text evidence="2">The sequence shown here is derived from an EMBL/GenBank/DDBJ whole genome shotgun (WGS) entry which is preliminary data.</text>
</comment>